<dbReference type="InterPro" id="IPR009072">
    <property type="entry name" value="Histone-fold"/>
</dbReference>
<dbReference type="GO" id="GO:0003677">
    <property type="term" value="F:DNA binding"/>
    <property type="evidence" value="ECO:0007669"/>
    <property type="project" value="UniProtKB-KW"/>
</dbReference>
<dbReference type="SUPFAM" id="SSF47113">
    <property type="entry name" value="Histone-fold"/>
    <property type="match status" value="1"/>
</dbReference>
<dbReference type="GO" id="GO:0000786">
    <property type="term" value="C:nucleosome"/>
    <property type="evidence" value="ECO:0007669"/>
    <property type="project" value="UniProtKB-KW"/>
</dbReference>
<comment type="similarity">
    <text evidence="3">Belongs to the histone H4 family.</text>
</comment>
<organism evidence="9 10">
    <name type="scientific">Phytophthora cactorum</name>
    <dbReference type="NCBI Taxonomy" id="29920"/>
    <lineage>
        <taxon>Eukaryota</taxon>
        <taxon>Sar</taxon>
        <taxon>Stramenopiles</taxon>
        <taxon>Oomycota</taxon>
        <taxon>Peronosporomycetes</taxon>
        <taxon>Peronosporales</taxon>
        <taxon>Peronosporaceae</taxon>
        <taxon>Phytophthora</taxon>
    </lineage>
</organism>
<dbReference type="PANTHER" id="PTHR10484">
    <property type="entry name" value="HISTONE H4"/>
    <property type="match status" value="1"/>
</dbReference>
<dbReference type="GO" id="GO:0030527">
    <property type="term" value="F:structural constituent of chromatin"/>
    <property type="evidence" value="ECO:0007669"/>
    <property type="project" value="InterPro"/>
</dbReference>
<keyword evidence="5" id="KW-0158">Chromosome</keyword>
<gene>
    <name evidence="9" type="ORF">JG687_00017414</name>
</gene>
<evidence type="ECO:0000256" key="7">
    <source>
        <dbReference type="ARBA" id="ARBA00023242"/>
    </source>
</evidence>
<evidence type="ECO:0000256" key="5">
    <source>
        <dbReference type="ARBA" id="ARBA00022454"/>
    </source>
</evidence>
<dbReference type="Proteomes" id="UP000688947">
    <property type="component" value="Unassembled WGS sequence"/>
</dbReference>
<name>A0A8T1TRL9_9STRA</name>
<evidence type="ECO:0000256" key="4">
    <source>
        <dbReference type="ARBA" id="ARBA00011538"/>
    </source>
</evidence>
<keyword evidence="7" id="KW-0539">Nucleus</keyword>
<sequence length="192" mass="21834">MTHSFKRMWCTHGALQESRGEGCRDYDSRFTDVKQVSSCALSVSSWIVKPKGNEVDATHPASLPRNWYFHRDEGEQADINRYMSDKLHTVITQSHSHWMSERGNGKGGGKGGAKRDRHTLRENARWYRVQLVVGLLAVLVLSGCQRLSSRRPELYCQNLIQDAAVYTKHANRKTVLTMDVLYALKRQGSNAL</sequence>
<dbReference type="GO" id="GO:0046982">
    <property type="term" value="F:protein heterodimerization activity"/>
    <property type="evidence" value="ECO:0007669"/>
    <property type="project" value="InterPro"/>
</dbReference>
<evidence type="ECO:0000256" key="8">
    <source>
        <dbReference type="ARBA" id="ARBA00023269"/>
    </source>
</evidence>
<dbReference type="OrthoDB" id="129771at2759"/>
<proteinExistence type="inferred from homology"/>
<reference evidence="9" key="1">
    <citation type="submission" date="2021-01" db="EMBL/GenBank/DDBJ databases">
        <title>Phytophthora aleatoria, a newly-described species from Pinus radiata is distinct from Phytophthora cactorum isolates based on comparative genomics.</title>
        <authorList>
            <person name="Mcdougal R."/>
            <person name="Panda P."/>
            <person name="Williams N."/>
            <person name="Studholme D.J."/>
        </authorList>
    </citation>
    <scope>NUCLEOTIDE SEQUENCE</scope>
    <source>
        <strain evidence="9">NZFS 3830</strain>
    </source>
</reference>
<dbReference type="EMBL" id="JAENGZ010002017">
    <property type="protein sequence ID" value="KAG6945224.1"/>
    <property type="molecule type" value="Genomic_DNA"/>
</dbReference>
<keyword evidence="6" id="KW-0238">DNA-binding</keyword>
<evidence type="ECO:0000256" key="2">
    <source>
        <dbReference type="ARBA" id="ARBA00004286"/>
    </source>
</evidence>
<comment type="subunit">
    <text evidence="4">The nucleosome is a histone octamer containing two molecules each of H2A, H2B, H3 and H4 assembled in one H3-H4 heterotetramer and two H2A-H2B heterodimers. The octamer wraps approximately 147 bp of DNA.</text>
</comment>
<evidence type="ECO:0000313" key="9">
    <source>
        <dbReference type="EMBL" id="KAG6945224.1"/>
    </source>
</evidence>
<accession>A0A8T1TRL9</accession>
<dbReference type="InterPro" id="IPR001951">
    <property type="entry name" value="Histone_H4"/>
</dbReference>
<comment type="subcellular location">
    <subcellularLocation>
        <location evidence="2">Chromosome</location>
    </subcellularLocation>
    <subcellularLocation>
        <location evidence="1">Nucleus</location>
    </subcellularLocation>
</comment>
<evidence type="ECO:0000256" key="6">
    <source>
        <dbReference type="ARBA" id="ARBA00023125"/>
    </source>
</evidence>
<evidence type="ECO:0000256" key="3">
    <source>
        <dbReference type="ARBA" id="ARBA00006564"/>
    </source>
</evidence>
<protein>
    <recommendedName>
        <fullName evidence="11">Histone-fold</fullName>
    </recommendedName>
</protein>
<dbReference type="AlphaFoldDB" id="A0A8T1TRL9"/>
<comment type="caution">
    <text evidence="9">The sequence shown here is derived from an EMBL/GenBank/DDBJ whole genome shotgun (WGS) entry which is preliminary data.</text>
</comment>
<evidence type="ECO:0000313" key="10">
    <source>
        <dbReference type="Proteomes" id="UP000688947"/>
    </source>
</evidence>
<keyword evidence="8" id="KW-0544">Nucleosome core</keyword>
<evidence type="ECO:0008006" key="11">
    <source>
        <dbReference type="Google" id="ProtNLM"/>
    </source>
</evidence>
<dbReference type="Gene3D" id="1.10.20.10">
    <property type="entry name" value="Histone, subunit A"/>
    <property type="match status" value="1"/>
</dbReference>
<dbReference type="GO" id="GO:0005634">
    <property type="term" value="C:nucleus"/>
    <property type="evidence" value="ECO:0007669"/>
    <property type="project" value="UniProtKB-SubCell"/>
</dbReference>
<evidence type="ECO:0000256" key="1">
    <source>
        <dbReference type="ARBA" id="ARBA00004123"/>
    </source>
</evidence>
<dbReference type="PRINTS" id="PR00623">
    <property type="entry name" value="HISTONEH4"/>
</dbReference>